<dbReference type="KEGG" id="fae:FAES_4883"/>
<keyword evidence="2" id="KW-0732">Signal</keyword>
<name>I0KFH9_9BACT</name>
<accession>I0KFH9</accession>
<feature type="compositionally biased region" description="Low complexity" evidence="1">
    <location>
        <begin position="137"/>
        <end position="147"/>
    </location>
</feature>
<protein>
    <recommendedName>
        <fullName evidence="3">Sialidase domain-containing protein</fullName>
    </recommendedName>
</protein>
<dbReference type="OrthoDB" id="9764969at2"/>
<dbReference type="InterPro" id="IPR011040">
    <property type="entry name" value="Sialidase"/>
</dbReference>
<feature type="domain" description="Sialidase" evidence="3">
    <location>
        <begin position="157"/>
        <end position="319"/>
    </location>
</feature>
<evidence type="ECO:0000313" key="5">
    <source>
        <dbReference type="Proteomes" id="UP000011058"/>
    </source>
</evidence>
<dbReference type="AlphaFoldDB" id="I0KFH9"/>
<dbReference type="Proteomes" id="UP000011058">
    <property type="component" value="Chromosome"/>
</dbReference>
<dbReference type="InterPro" id="IPR036278">
    <property type="entry name" value="Sialidase_sf"/>
</dbReference>
<dbReference type="Gene3D" id="2.120.10.10">
    <property type="match status" value="1"/>
</dbReference>
<feature type="signal peptide" evidence="2">
    <location>
        <begin position="1"/>
        <end position="19"/>
    </location>
</feature>
<reference evidence="4 5" key="1">
    <citation type="journal article" date="2012" name="J. Bacteriol.">
        <title>Genome Sequence of Fibrella aestuarina BUZ 2T, a Filamentous Marine Bacterium.</title>
        <authorList>
            <person name="Filippini M."/>
            <person name="Qi W."/>
            <person name="Blom J."/>
            <person name="Goesmann A."/>
            <person name="Smits T.H."/>
            <person name="Bagheri H.C."/>
        </authorList>
    </citation>
    <scope>NUCLEOTIDE SEQUENCE [LARGE SCALE GENOMIC DNA]</scope>
    <source>
        <strain evidence="5">BUZ 2T</strain>
    </source>
</reference>
<evidence type="ECO:0000259" key="3">
    <source>
        <dbReference type="Pfam" id="PF13088"/>
    </source>
</evidence>
<dbReference type="CDD" id="cd15482">
    <property type="entry name" value="Sialidase_non-viral"/>
    <property type="match status" value="1"/>
</dbReference>
<dbReference type="Pfam" id="PF13088">
    <property type="entry name" value="BNR_2"/>
    <property type="match status" value="1"/>
</dbReference>
<dbReference type="HOGENOM" id="CLU_632748_0_0_10"/>
<proteinExistence type="predicted"/>
<sequence>MRFFLSIATALLLASPAFCRPGNPLVADDTRAVALPVLTRLPAGNVLLSWTEKDPDGKLFLYTATSADKGKTFSEKNLVYAANGIGASALMKPRVLAKPNGTLVAVFTLRTESAQPTAPAAAPAENHAGMNHGDHQPAAAAPAAPAAEKPRGRRAPATTQIVTCTSTDQGRTWTEPQPVDSDKTPNLLRGFFDATVLSNGEIAIAYLKDVAGSTKHEERNLRLVVSQNGQFQPERIIDPVACDCCNISMLVDANGTLNIYYRDNNDDIRDISRLQSTDNGKTFSAPKNLYADNWKINGCPHSGPSAVRLGKSALVAWFSGTTSNTAGVRVVTQEGERLAVVEDPSAKGASLVEAPNGGVLLWQQVRGAGETPTTAIAYRVVNAKKAADMQWLAGSEQGQNASGLVVGDQLVVAYELRRPGKPNALQLGYASVK</sequence>
<dbReference type="EMBL" id="HE796683">
    <property type="protein sequence ID" value="CCH02882.1"/>
    <property type="molecule type" value="Genomic_DNA"/>
</dbReference>
<dbReference type="SUPFAM" id="SSF50939">
    <property type="entry name" value="Sialidases"/>
    <property type="match status" value="1"/>
</dbReference>
<evidence type="ECO:0000256" key="1">
    <source>
        <dbReference type="SAM" id="MobiDB-lite"/>
    </source>
</evidence>
<gene>
    <name evidence="4" type="ORF">FAES_4883</name>
</gene>
<evidence type="ECO:0000313" key="4">
    <source>
        <dbReference type="EMBL" id="CCH02882.1"/>
    </source>
</evidence>
<dbReference type="RefSeq" id="WP_015333981.1">
    <property type="nucleotide sequence ID" value="NC_020054.1"/>
</dbReference>
<keyword evidence="5" id="KW-1185">Reference proteome</keyword>
<dbReference type="eggNOG" id="COG4409">
    <property type="taxonomic scope" value="Bacteria"/>
</dbReference>
<dbReference type="PATRIC" id="fig|1166018.3.peg.1853"/>
<organism evidence="4 5">
    <name type="scientific">Fibrella aestuarina BUZ 2</name>
    <dbReference type="NCBI Taxonomy" id="1166018"/>
    <lineage>
        <taxon>Bacteria</taxon>
        <taxon>Pseudomonadati</taxon>
        <taxon>Bacteroidota</taxon>
        <taxon>Cytophagia</taxon>
        <taxon>Cytophagales</taxon>
        <taxon>Spirosomataceae</taxon>
        <taxon>Fibrella</taxon>
    </lineage>
</organism>
<feature type="region of interest" description="Disordered" evidence="1">
    <location>
        <begin position="116"/>
        <end position="158"/>
    </location>
</feature>
<evidence type="ECO:0000256" key="2">
    <source>
        <dbReference type="SAM" id="SignalP"/>
    </source>
</evidence>
<dbReference type="STRING" id="1166018.FAES_4883"/>
<feature type="chain" id="PRO_5003631529" description="Sialidase domain-containing protein" evidence="2">
    <location>
        <begin position="20"/>
        <end position="433"/>
    </location>
</feature>